<comment type="caution">
    <text evidence="9">Lacks conserved residue(s) required for the propagation of feature annotation.</text>
</comment>
<dbReference type="PRINTS" id="PR00702">
    <property type="entry name" value="ACRIFLAVINRP"/>
</dbReference>
<dbReference type="InterPro" id="IPR055344">
    <property type="entry name" value="SecD_SecF_C_bact"/>
</dbReference>
<evidence type="ECO:0000256" key="6">
    <source>
        <dbReference type="ARBA" id="ARBA00022989"/>
    </source>
</evidence>
<evidence type="ECO:0000256" key="4">
    <source>
        <dbReference type="ARBA" id="ARBA00022692"/>
    </source>
</evidence>
<dbReference type="InterPro" id="IPR005791">
    <property type="entry name" value="SecD"/>
</dbReference>
<evidence type="ECO:0000256" key="2">
    <source>
        <dbReference type="ARBA" id="ARBA00022448"/>
    </source>
</evidence>
<accession>A0A7C4R560</accession>
<dbReference type="Pfam" id="PF21760">
    <property type="entry name" value="SecD_1st"/>
    <property type="match status" value="1"/>
</dbReference>
<feature type="transmembrane region" description="Helical" evidence="9">
    <location>
        <begin position="374"/>
        <end position="394"/>
    </location>
</feature>
<comment type="subcellular location">
    <subcellularLocation>
        <location evidence="1 9">Cell membrane</location>
        <topology evidence="1 9">Multi-pass membrane protein</topology>
    </subcellularLocation>
</comment>
<gene>
    <name evidence="9 13" type="primary">secD</name>
    <name evidence="13" type="ORF">ENT43_00385</name>
</gene>
<organism evidence="13">
    <name type="scientific">candidate division CPR3 bacterium</name>
    <dbReference type="NCBI Taxonomy" id="2268181"/>
    <lineage>
        <taxon>Bacteria</taxon>
        <taxon>Bacteria division CPR3</taxon>
    </lineage>
</organism>
<keyword evidence="8 9" id="KW-0472">Membrane</keyword>
<comment type="function">
    <text evidence="9">Part of the Sec protein translocase complex. Interacts with the SecYEG preprotein conducting channel. SecDF uses the proton motive force (PMF) to complete protein translocation after the ATP-dependent function of SecA.</text>
</comment>
<comment type="similarity">
    <text evidence="9">Belongs to the SecD/SecF family. SecD subfamily.</text>
</comment>
<dbReference type="Pfam" id="PF22599">
    <property type="entry name" value="SecDF_P1_head"/>
    <property type="match status" value="1"/>
</dbReference>
<dbReference type="NCBIfam" id="TIGR01129">
    <property type="entry name" value="secD"/>
    <property type="match status" value="1"/>
</dbReference>
<evidence type="ECO:0000256" key="5">
    <source>
        <dbReference type="ARBA" id="ARBA00022927"/>
    </source>
</evidence>
<dbReference type="SUPFAM" id="SSF82866">
    <property type="entry name" value="Multidrug efflux transporter AcrB transmembrane domain"/>
    <property type="match status" value="1"/>
</dbReference>
<evidence type="ECO:0000259" key="12">
    <source>
        <dbReference type="Pfam" id="PF22599"/>
    </source>
</evidence>
<evidence type="ECO:0000256" key="7">
    <source>
        <dbReference type="ARBA" id="ARBA00023010"/>
    </source>
</evidence>
<dbReference type="InterPro" id="IPR054384">
    <property type="entry name" value="SecDF_P1_head"/>
</dbReference>
<evidence type="ECO:0000256" key="8">
    <source>
        <dbReference type="ARBA" id="ARBA00023136"/>
    </source>
</evidence>
<dbReference type="GO" id="GO:0015450">
    <property type="term" value="F:protein-transporting ATPase activity"/>
    <property type="evidence" value="ECO:0007669"/>
    <property type="project" value="InterPro"/>
</dbReference>
<keyword evidence="4 9" id="KW-0812">Transmembrane</keyword>
<keyword evidence="5 9" id="KW-0653">Protein transport</keyword>
<keyword evidence="6 9" id="KW-1133">Transmembrane helix</keyword>
<dbReference type="InterPro" id="IPR048634">
    <property type="entry name" value="SecD_SecF_C"/>
</dbReference>
<dbReference type="EMBL" id="DSYQ01000001">
    <property type="protein sequence ID" value="HGT70701.1"/>
    <property type="molecule type" value="Genomic_DNA"/>
</dbReference>
<proteinExistence type="inferred from homology"/>
<comment type="caution">
    <text evidence="13">The sequence shown here is derived from an EMBL/GenBank/DDBJ whole genome shotgun (WGS) entry which is preliminary data.</text>
</comment>
<dbReference type="InterPro" id="IPR048631">
    <property type="entry name" value="SecD_1st"/>
</dbReference>
<dbReference type="GO" id="GO:0043952">
    <property type="term" value="P:protein transport by the Sec complex"/>
    <property type="evidence" value="ECO:0007669"/>
    <property type="project" value="UniProtKB-UniRule"/>
</dbReference>
<dbReference type="GO" id="GO:0065002">
    <property type="term" value="P:intracellular protein transmembrane transport"/>
    <property type="evidence" value="ECO:0007669"/>
    <property type="project" value="UniProtKB-UniRule"/>
</dbReference>
<feature type="transmembrane region" description="Helical" evidence="9">
    <location>
        <begin position="320"/>
        <end position="341"/>
    </location>
</feature>
<feature type="transmembrane region" description="Helical" evidence="9">
    <location>
        <begin position="400"/>
        <end position="420"/>
    </location>
</feature>
<dbReference type="GO" id="GO:0005886">
    <property type="term" value="C:plasma membrane"/>
    <property type="evidence" value="ECO:0007669"/>
    <property type="project" value="UniProtKB-SubCell"/>
</dbReference>
<comment type="subunit">
    <text evidence="9">Forms a complex with SecF. Part of the essential Sec protein translocation apparatus which comprises SecA, SecYEG and auxiliary proteins SecDF. Other proteins may also be involved.</text>
</comment>
<dbReference type="AlphaFoldDB" id="A0A7C4R560"/>
<feature type="domain" description="Protein translocase subunit SecDF P1" evidence="11">
    <location>
        <begin position="73"/>
        <end position="130"/>
    </location>
</feature>
<keyword evidence="7 9" id="KW-0811">Translocation</keyword>
<dbReference type="InterPro" id="IPR022813">
    <property type="entry name" value="SecD/SecF_arch_bac"/>
</dbReference>
<dbReference type="GO" id="GO:0006605">
    <property type="term" value="P:protein targeting"/>
    <property type="evidence" value="ECO:0007669"/>
    <property type="project" value="UniProtKB-UniRule"/>
</dbReference>
<reference evidence="13" key="1">
    <citation type="journal article" date="2020" name="mSystems">
        <title>Genome- and Community-Level Interaction Insights into Carbon Utilization and Element Cycling Functions of Hydrothermarchaeota in Hydrothermal Sediment.</title>
        <authorList>
            <person name="Zhou Z."/>
            <person name="Liu Y."/>
            <person name="Xu W."/>
            <person name="Pan J."/>
            <person name="Luo Z.H."/>
            <person name="Li M."/>
        </authorList>
    </citation>
    <scope>NUCLEOTIDE SEQUENCE [LARGE SCALE GENOMIC DNA]</scope>
    <source>
        <strain evidence="13">SpSt-579</strain>
    </source>
</reference>
<protein>
    <recommendedName>
        <fullName evidence="9">Protein translocase subunit SecD</fullName>
    </recommendedName>
</protein>
<evidence type="ECO:0000259" key="11">
    <source>
        <dbReference type="Pfam" id="PF21760"/>
    </source>
</evidence>
<feature type="domain" description="Protein export membrane protein SecD/SecF C-terminal" evidence="10">
    <location>
        <begin position="253"/>
        <end position="420"/>
    </location>
</feature>
<evidence type="ECO:0000259" key="10">
    <source>
        <dbReference type="Pfam" id="PF02355"/>
    </source>
</evidence>
<sequence length="427" mass="46515">MRKKIWIMFFVILATSVLAGIVDWPKGPNLKIGSYYKELKIHQGLDLLGGSQLVYEADMSKIDGKDRDNALEGVKTVIDRRINALGVSEPMIQASSSLDSYRILIELPGVTNIDEAIKMIGQTAQLEFREGIEGKSLENGQLKSVLIDDWQDVGLTGALFKKATSQISQSTYEPEIGIKFNDEGAKIFAEVTGKNIGKPLAIFLDNQLLSAPKVNQAINGGDAIISGQFTMDEAKKLAIQLNAGALPVPISLVEQRNIGATLGQESVNKSFIAGLIGVLLIILFMIARYRFAGFVSSIALFVYALIVIALFKLIPVTMTLAGIAGFILSIGMAVDANVLIFERTREEMRRGKSYSAAIKAGFNRAWTSIRDSNISSLITCAILFFFGTGIVKGFALTLSIGILVSLFTAITVTRNFLFLFQGKKVRK</sequence>
<evidence type="ECO:0000256" key="1">
    <source>
        <dbReference type="ARBA" id="ARBA00004651"/>
    </source>
</evidence>
<feature type="domain" description="SecDF P1 head subdomain" evidence="12">
    <location>
        <begin position="152"/>
        <end position="248"/>
    </location>
</feature>
<dbReference type="Pfam" id="PF02355">
    <property type="entry name" value="SecD_SecF_C"/>
    <property type="match status" value="1"/>
</dbReference>
<feature type="transmembrane region" description="Helical" evidence="9">
    <location>
        <begin position="270"/>
        <end position="287"/>
    </location>
</feature>
<evidence type="ECO:0000313" key="13">
    <source>
        <dbReference type="EMBL" id="HGT70701.1"/>
    </source>
</evidence>
<keyword evidence="2 9" id="KW-0813">Transport</keyword>
<dbReference type="Gene3D" id="1.20.1640.10">
    <property type="entry name" value="Multidrug efflux transporter AcrB transmembrane domain"/>
    <property type="match status" value="1"/>
</dbReference>
<dbReference type="HAMAP" id="MF_01463_B">
    <property type="entry name" value="SecD_B"/>
    <property type="match status" value="1"/>
</dbReference>
<feature type="transmembrane region" description="Helical" evidence="9">
    <location>
        <begin position="294"/>
        <end position="314"/>
    </location>
</feature>
<dbReference type="PANTHER" id="PTHR30081">
    <property type="entry name" value="PROTEIN-EXPORT MEMBRANE PROTEIN SEC"/>
    <property type="match status" value="1"/>
</dbReference>
<evidence type="ECO:0000256" key="9">
    <source>
        <dbReference type="HAMAP-Rule" id="MF_01463"/>
    </source>
</evidence>
<dbReference type="Gene3D" id="3.30.70.3220">
    <property type="match status" value="1"/>
</dbReference>
<dbReference type="NCBIfam" id="TIGR00916">
    <property type="entry name" value="2A0604s01"/>
    <property type="match status" value="1"/>
</dbReference>
<dbReference type="PANTHER" id="PTHR30081:SF1">
    <property type="entry name" value="PROTEIN TRANSLOCASE SUBUNIT SECD"/>
    <property type="match status" value="1"/>
</dbReference>
<keyword evidence="3 9" id="KW-1003">Cell membrane</keyword>
<dbReference type="FunFam" id="1.20.1640.10:FF:000004">
    <property type="entry name" value="Protein translocase subunit SecD"/>
    <property type="match status" value="1"/>
</dbReference>
<dbReference type="InterPro" id="IPR001036">
    <property type="entry name" value="Acrflvin-R"/>
</dbReference>
<name>A0A7C4R560_UNCC3</name>
<evidence type="ECO:0000256" key="3">
    <source>
        <dbReference type="ARBA" id="ARBA00022475"/>
    </source>
</evidence>